<reference evidence="1" key="2">
    <citation type="submission" date="2020-06" db="EMBL/GenBank/DDBJ databases">
        <authorList>
            <person name="Sheffer M."/>
        </authorList>
    </citation>
    <scope>NUCLEOTIDE SEQUENCE</scope>
</reference>
<dbReference type="AlphaFoldDB" id="A0A8T0FTB3"/>
<comment type="caution">
    <text evidence="1">The sequence shown here is derived from an EMBL/GenBank/DDBJ whole genome shotgun (WGS) entry which is preliminary data.</text>
</comment>
<accession>A0A8T0FTB3</accession>
<dbReference type="Proteomes" id="UP000807504">
    <property type="component" value="Unassembled WGS sequence"/>
</dbReference>
<evidence type="ECO:0000313" key="1">
    <source>
        <dbReference type="EMBL" id="KAF8794341.1"/>
    </source>
</evidence>
<name>A0A8T0FTB3_ARGBR</name>
<evidence type="ECO:0000313" key="2">
    <source>
        <dbReference type="Proteomes" id="UP000807504"/>
    </source>
</evidence>
<organism evidence="1 2">
    <name type="scientific">Argiope bruennichi</name>
    <name type="common">Wasp spider</name>
    <name type="synonym">Aranea bruennichi</name>
    <dbReference type="NCBI Taxonomy" id="94029"/>
    <lineage>
        <taxon>Eukaryota</taxon>
        <taxon>Metazoa</taxon>
        <taxon>Ecdysozoa</taxon>
        <taxon>Arthropoda</taxon>
        <taxon>Chelicerata</taxon>
        <taxon>Arachnida</taxon>
        <taxon>Araneae</taxon>
        <taxon>Araneomorphae</taxon>
        <taxon>Entelegynae</taxon>
        <taxon>Araneoidea</taxon>
        <taxon>Araneidae</taxon>
        <taxon>Argiope</taxon>
    </lineage>
</organism>
<gene>
    <name evidence="1" type="ORF">HNY73_002332</name>
</gene>
<sequence>MEAWAMPVCANWGFEVGDGGVGYACVCKLGLWGLEMEVWVMPCVQLGLEVGMEVWVMPVVDNLRVHAVLFDKGTTSSTGTVFSVPCTWYPSAPMLDARKYFKMTSKYKKFQDTMLKGFETSDNGTTDDMKPLQAYIRIQILWNLTDRPKFYWMIYKA</sequence>
<keyword evidence="2" id="KW-1185">Reference proteome</keyword>
<reference evidence="1" key="1">
    <citation type="journal article" date="2020" name="bioRxiv">
        <title>Chromosome-level reference genome of the European wasp spider Argiope bruennichi: a resource for studies on range expansion and evolutionary adaptation.</title>
        <authorList>
            <person name="Sheffer M.M."/>
            <person name="Hoppe A."/>
            <person name="Krehenwinkel H."/>
            <person name="Uhl G."/>
            <person name="Kuss A.W."/>
            <person name="Jensen L."/>
            <person name="Jensen C."/>
            <person name="Gillespie R.G."/>
            <person name="Hoff K.J."/>
            <person name="Prost S."/>
        </authorList>
    </citation>
    <scope>NUCLEOTIDE SEQUENCE</scope>
</reference>
<dbReference type="EMBL" id="JABXBU010000002">
    <property type="protein sequence ID" value="KAF8794341.1"/>
    <property type="molecule type" value="Genomic_DNA"/>
</dbReference>
<protein>
    <submittedName>
        <fullName evidence="1">Uncharacterized protein</fullName>
    </submittedName>
</protein>
<proteinExistence type="predicted"/>